<dbReference type="AlphaFoldDB" id="W6ZXH4"/>
<dbReference type="GeneID" id="20040925"/>
<keyword evidence="2" id="KW-0812">Transmembrane</keyword>
<protein>
    <submittedName>
        <fullName evidence="3">Uncharacterized protein</fullName>
    </submittedName>
</protein>
<feature type="transmembrane region" description="Helical" evidence="2">
    <location>
        <begin position="325"/>
        <end position="346"/>
    </location>
</feature>
<dbReference type="EMBL" id="KI965583">
    <property type="protein sequence ID" value="EUD63965.1"/>
    <property type="molecule type" value="Genomic_DNA"/>
</dbReference>
<evidence type="ECO:0000313" key="4">
    <source>
        <dbReference type="Proteomes" id="UP000030640"/>
    </source>
</evidence>
<reference evidence="3 4" key="1">
    <citation type="submission" date="2013-02" db="EMBL/GenBank/DDBJ databases">
        <title>The Genome Sequence of Plasmodium inui San Antonio 1.</title>
        <authorList>
            <consortium name="The Broad Institute Genome Sequencing Platform"/>
            <consortium name="The Broad Institute Genome Sequencing Center for Infectious Disease"/>
            <person name="Neafsey D."/>
            <person name="Cheeseman I."/>
            <person name="Volkman S."/>
            <person name="Adams J."/>
            <person name="Walker B."/>
            <person name="Young S.K."/>
            <person name="Zeng Q."/>
            <person name="Gargeya S."/>
            <person name="Fitzgerald M."/>
            <person name="Haas B."/>
            <person name="Abouelleil A."/>
            <person name="Alvarado L."/>
            <person name="Arachchi H.M."/>
            <person name="Berlin A.M."/>
            <person name="Chapman S.B."/>
            <person name="Dewar J."/>
            <person name="Goldberg J."/>
            <person name="Griggs A."/>
            <person name="Gujja S."/>
            <person name="Hansen M."/>
            <person name="Howarth C."/>
            <person name="Imamovic A."/>
            <person name="Larimer J."/>
            <person name="McCowan C."/>
            <person name="Murphy C."/>
            <person name="Neiman D."/>
            <person name="Pearson M."/>
            <person name="Priest M."/>
            <person name="Roberts A."/>
            <person name="Saif S."/>
            <person name="Shea T."/>
            <person name="Sisk P."/>
            <person name="Sykes S."/>
            <person name="Wortman J."/>
            <person name="Nusbaum C."/>
            <person name="Birren B."/>
        </authorList>
    </citation>
    <scope>NUCLEOTIDE SEQUENCE [LARGE SCALE GENOMIC DNA]</scope>
    <source>
        <strain evidence="3 4">San Antonio 1</strain>
    </source>
</reference>
<organism evidence="3 4">
    <name type="scientific">Plasmodium inui San Antonio 1</name>
    <dbReference type="NCBI Taxonomy" id="1237626"/>
    <lineage>
        <taxon>Eukaryota</taxon>
        <taxon>Sar</taxon>
        <taxon>Alveolata</taxon>
        <taxon>Apicomplexa</taxon>
        <taxon>Aconoidasida</taxon>
        <taxon>Haemosporida</taxon>
        <taxon>Plasmodiidae</taxon>
        <taxon>Plasmodium</taxon>
        <taxon>Plasmodium (Plasmodium)</taxon>
    </lineage>
</organism>
<dbReference type="Proteomes" id="UP000030640">
    <property type="component" value="Unassembled WGS sequence"/>
</dbReference>
<feature type="region of interest" description="Disordered" evidence="1">
    <location>
        <begin position="253"/>
        <end position="285"/>
    </location>
</feature>
<evidence type="ECO:0000256" key="1">
    <source>
        <dbReference type="SAM" id="MobiDB-lite"/>
    </source>
</evidence>
<keyword evidence="2" id="KW-1133">Transmembrane helix</keyword>
<dbReference type="VEuPathDB" id="PlasmoDB:C922_05651"/>
<gene>
    <name evidence="3" type="ORF">C922_05651</name>
</gene>
<name>W6ZXH4_9APIC</name>
<evidence type="ECO:0000256" key="2">
    <source>
        <dbReference type="SAM" id="Phobius"/>
    </source>
</evidence>
<sequence length="373" mass="42018">MQTSILSSQMNHLRQRASTWNKCRTQPNPQGGICKLTESQGETVEVNNWYYTEAGEDWDEPFKSYIARLSKTICIWIEIWISTLEWQQVSNVRRLKEKCTYSEFQDALTSNRGVERCGINKDKSQWLDLNTYTTLYPRQVRHKDLQMCMETVRLILKALGIKRGHRTTDVEIPATEQSCEKIYEELKKWAGDNFAKELMGTWFTTEDWPQTSQPSIPLPGTDIFEMITERVMGAYGGIKDLVCEYEGGKAKTKKVDPGIVGPQESGAEQVITGKPSEASSSTKVETGEERLTRMIEEISKAAVLAKEGEPLKDISGDASSRGNKVGGVVGGSIVAILLGSVSIYGLKKIFRPSRNRANLQVRPNKSKRGVFYR</sequence>
<dbReference type="RefSeq" id="XP_008819444.1">
    <property type="nucleotide sequence ID" value="XM_008821222.1"/>
</dbReference>
<accession>W6ZXH4</accession>
<evidence type="ECO:0000313" key="3">
    <source>
        <dbReference type="EMBL" id="EUD63965.1"/>
    </source>
</evidence>
<keyword evidence="2" id="KW-0472">Membrane</keyword>
<keyword evidence="4" id="KW-1185">Reference proteome</keyword>
<proteinExistence type="predicted"/>